<proteinExistence type="inferred from homology"/>
<comment type="caution">
    <text evidence="11">The sequence shown here is derived from an EMBL/GenBank/DDBJ whole genome shotgun (WGS) entry which is preliminary data.</text>
</comment>
<feature type="binding site" evidence="6">
    <location>
        <position position="469"/>
    </location>
    <ligand>
        <name>S-adenosyl-L-methionine</name>
        <dbReference type="ChEBI" id="CHEBI:59789"/>
    </ligand>
</feature>
<evidence type="ECO:0000256" key="3">
    <source>
        <dbReference type="ARBA" id="ARBA00022691"/>
    </source>
</evidence>
<dbReference type="InterPro" id="IPR007857">
    <property type="entry name" value="Arg_MeTrfase_PRMT5"/>
</dbReference>
<dbReference type="InterPro" id="IPR025799">
    <property type="entry name" value="Arg_MeTrfase"/>
</dbReference>
<feature type="binding site" evidence="6">
    <location>
        <begin position="496"/>
        <end position="497"/>
    </location>
    <ligand>
        <name>S-adenosyl-L-methionine</name>
        <dbReference type="ChEBI" id="CHEBI:59789"/>
    </ligand>
</feature>
<dbReference type="EMBL" id="VFLP01000062">
    <property type="protein sequence ID" value="TRX89832.1"/>
    <property type="molecule type" value="Genomic_DNA"/>
</dbReference>
<dbReference type="FunFam" id="3.40.50.150:FF:000149">
    <property type="entry name" value="Protein arginine N-methyltransferase"/>
    <property type="match status" value="1"/>
</dbReference>
<keyword evidence="3 4" id="KW-0949">S-adenosyl-L-methionine</keyword>
<keyword evidence="12" id="KW-1185">Reference proteome</keyword>
<feature type="active site" description="Proton donor/acceptor" evidence="5">
    <location>
        <position position="532"/>
    </location>
</feature>
<evidence type="ECO:0000256" key="2">
    <source>
        <dbReference type="ARBA" id="ARBA00022679"/>
    </source>
</evidence>
<dbReference type="PANTHER" id="PTHR10738:SF0">
    <property type="entry name" value="PROTEIN ARGININE N-METHYLTRANSFERASE 5"/>
    <property type="match status" value="1"/>
</dbReference>
<feature type="binding site" evidence="6">
    <location>
        <begin position="408"/>
        <end position="409"/>
    </location>
    <ligand>
        <name>S-adenosyl-L-methionine</name>
        <dbReference type="ChEBI" id="CHEBI:59789"/>
    </ligand>
</feature>
<evidence type="ECO:0000313" key="11">
    <source>
        <dbReference type="EMBL" id="TRX89832.1"/>
    </source>
</evidence>
<feature type="active site" description="Proton donor/acceptor" evidence="5">
    <location>
        <position position="541"/>
    </location>
</feature>
<dbReference type="Proteomes" id="UP000319160">
    <property type="component" value="Unassembled WGS sequence"/>
</dbReference>
<feature type="domain" description="PRMT5 oligomerisation" evidence="10">
    <location>
        <begin position="565"/>
        <end position="780"/>
    </location>
</feature>
<name>A0A553HPE8_9PEZI</name>
<protein>
    <recommendedName>
        <fullName evidence="4">Protein arginine N-methyltransferase</fullName>
    </recommendedName>
</protein>
<sequence length="799" mass="88793">MAYDYSSHDSENQDEVRPAFHIGQHNSTRSETLTNLQYGQVLNSGFRFITTPITNTHFHERIVKLVNESLAQASSQQNTGSRIDPIVTSLTPEDTTLFPELYTSGYVGYASPWIDLCSPNHIVASISRQVLNLEVDYANFCGVRSIIVPGPRQDCAQVGNGQGIAQYARAIQEALLIGTRVNLIVHLPMYREPGLEEKVTQLSSSHETQDIPQASREIDIFTTWDSWHVIRTACDYDAKLFVALRVPRVLPAKELQTRWFSEPIQYLTYSPSTFQANKAGHPSLGRAHQELIHAYMRLKHAPYFLLCDAGPDIQDDHAVAQAIDTSSASEFPALGDAATQPVKDEHKIQGHNAYLAYFRHLERQQEPYTEIELNTLTNFQDWLQSPLQPLSDNLESVTYEVFEGDPVKYNQYEIAIEEALREWSELKKPTSSPDGVVIAVAGSGRGPLVTRALKASKTTGVPVKVWAVEKNPNAYVYLLRQNQTVWGGRVTVVKTDMRAWKGPVLSSSSSSSPDSAAEPPVVHGKVDILVSELLGSFGDNELSPECLDGIQHVLAPTHGISIPSSYTAHMSPISTPRLYADIRTRAEQGGGDPCNANAFDTPWVVRLFALDFVAARGVPDHPRFQQAWEFAHPLPQNIMNNITARRSGGVVGGGGGSMAGGVGANDHNARQCHLTFVCKSRGVIHGLAGYFEAVLYASQIEETAEKKGNRAMVELSTLPEMIDRKSKDMVSWFPIFFPLKQPLYFPSDSELEVTMWRQTDDAKVWYEWMVEAFRWVSETERIKVGGSDLCSSRKVACLM</sequence>
<dbReference type="PANTHER" id="PTHR10738">
    <property type="entry name" value="PROTEIN ARGININE N-METHYLTRANSFERASE 5"/>
    <property type="match status" value="1"/>
</dbReference>
<evidence type="ECO:0000259" key="9">
    <source>
        <dbReference type="Pfam" id="PF17285"/>
    </source>
</evidence>
<dbReference type="GO" id="GO:0005634">
    <property type="term" value="C:nucleus"/>
    <property type="evidence" value="ECO:0007669"/>
    <property type="project" value="TreeGrafter"/>
</dbReference>
<dbReference type="AlphaFoldDB" id="A0A553HPE8"/>
<dbReference type="PROSITE" id="PS51678">
    <property type="entry name" value="SAM_MT_PRMT"/>
    <property type="match status" value="1"/>
</dbReference>
<dbReference type="GO" id="GO:0032259">
    <property type="term" value="P:methylation"/>
    <property type="evidence" value="ECO:0007669"/>
    <property type="project" value="UniProtKB-KW"/>
</dbReference>
<evidence type="ECO:0000256" key="1">
    <source>
        <dbReference type="ARBA" id="ARBA00022603"/>
    </source>
</evidence>
<evidence type="ECO:0000256" key="6">
    <source>
        <dbReference type="PIRSR" id="PIRSR015894-2"/>
    </source>
</evidence>
<dbReference type="PIRSF" id="PIRSF015894">
    <property type="entry name" value="Skb1_MeTrfase"/>
    <property type="match status" value="1"/>
</dbReference>
<feature type="domain" description="PRMT5 arginine-N-methyltransferase" evidence="8">
    <location>
        <begin position="376"/>
        <end position="562"/>
    </location>
</feature>
<dbReference type="GO" id="GO:0016274">
    <property type="term" value="F:protein-arginine N-methyltransferase activity"/>
    <property type="evidence" value="ECO:0007669"/>
    <property type="project" value="InterPro"/>
</dbReference>
<evidence type="ECO:0000313" key="12">
    <source>
        <dbReference type="Proteomes" id="UP000319160"/>
    </source>
</evidence>
<organism evidence="11 12">
    <name type="scientific">Xylaria flabelliformis</name>
    <dbReference type="NCBI Taxonomy" id="2512241"/>
    <lineage>
        <taxon>Eukaryota</taxon>
        <taxon>Fungi</taxon>
        <taxon>Dikarya</taxon>
        <taxon>Ascomycota</taxon>
        <taxon>Pezizomycotina</taxon>
        <taxon>Sordariomycetes</taxon>
        <taxon>Xylariomycetidae</taxon>
        <taxon>Xylariales</taxon>
        <taxon>Xylariaceae</taxon>
        <taxon>Xylaria</taxon>
    </lineage>
</organism>
<dbReference type="InterPro" id="IPR035248">
    <property type="entry name" value="PRMT5_C"/>
</dbReference>
<evidence type="ECO:0000256" key="4">
    <source>
        <dbReference type="PIRNR" id="PIRNR015894"/>
    </source>
</evidence>
<keyword evidence="1 4" id="KW-0489">Methyltransferase</keyword>
<dbReference type="GO" id="GO:0006355">
    <property type="term" value="P:regulation of DNA-templated transcription"/>
    <property type="evidence" value="ECO:0007669"/>
    <property type="project" value="TreeGrafter"/>
</dbReference>
<dbReference type="InterPro" id="IPR035247">
    <property type="entry name" value="PRMT5_TIM"/>
</dbReference>
<evidence type="ECO:0000256" key="7">
    <source>
        <dbReference type="PIRSR" id="PIRSR015894-3"/>
    </source>
</evidence>
<feature type="domain" description="PRMT5 TIM barrel" evidence="9">
    <location>
        <begin position="45"/>
        <end position="363"/>
    </location>
</feature>
<feature type="binding site" evidence="6">
    <location>
        <position position="399"/>
    </location>
    <ligand>
        <name>S-adenosyl-L-methionine</name>
        <dbReference type="ChEBI" id="CHEBI:59789"/>
    </ligand>
</feature>
<dbReference type="Gene3D" id="2.70.160.11">
    <property type="entry name" value="Hnrnp arginine n-methyltransferase1"/>
    <property type="match status" value="1"/>
</dbReference>
<dbReference type="STRING" id="2512241.A0A553HPE8"/>
<dbReference type="Pfam" id="PF17285">
    <property type="entry name" value="PRMT5_TIM"/>
    <property type="match status" value="1"/>
</dbReference>
<dbReference type="Gene3D" id="3.20.20.150">
    <property type="entry name" value="Divalent-metal-dependent TIM barrel enzymes"/>
    <property type="match status" value="1"/>
</dbReference>
<evidence type="ECO:0000259" key="10">
    <source>
        <dbReference type="Pfam" id="PF17286"/>
    </source>
</evidence>
<dbReference type="InterPro" id="IPR029063">
    <property type="entry name" value="SAM-dependent_MTases_sf"/>
</dbReference>
<accession>A0A553HPE8</accession>
<comment type="similarity">
    <text evidence="4">Belongs to the class I-like SAM-binding methyltransferase superfamily.</text>
</comment>
<gene>
    <name evidence="11" type="ORF">FHL15_009265</name>
</gene>
<dbReference type="OrthoDB" id="1368803at2759"/>
<evidence type="ECO:0000259" key="8">
    <source>
        <dbReference type="Pfam" id="PF05185"/>
    </source>
</evidence>
<dbReference type="SUPFAM" id="SSF53335">
    <property type="entry name" value="S-adenosyl-L-methionine-dependent methyltransferases"/>
    <property type="match status" value="1"/>
</dbReference>
<keyword evidence="2 4" id="KW-0808">Transferase</keyword>
<evidence type="ECO:0000256" key="5">
    <source>
        <dbReference type="PIRSR" id="PIRSR015894-1"/>
    </source>
</evidence>
<feature type="site" description="Critical for specifying symmetric addition of methyl groups" evidence="7">
    <location>
        <position position="402"/>
    </location>
</feature>
<dbReference type="Gene3D" id="3.40.50.150">
    <property type="entry name" value="Vaccinia Virus protein VP39"/>
    <property type="match status" value="1"/>
</dbReference>
<dbReference type="Pfam" id="PF05185">
    <property type="entry name" value="PRMT5"/>
    <property type="match status" value="1"/>
</dbReference>
<dbReference type="Pfam" id="PF17286">
    <property type="entry name" value="PRMT5_C"/>
    <property type="match status" value="1"/>
</dbReference>
<dbReference type="GO" id="GO:0005829">
    <property type="term" value="C:cytosol"/>
    <property type="evidence" value="ECO:0007669"/>
    <property type="project" value="TreeGrafter"/>
</dbReference>
<dbReference type="InterPro" id="IPR035075">
    <property type="entry name" value="PRMT5"/>
</dbReference>
<reference evidence="12" key="1">
    <citation type="submission" date="2019-06" db="EMBL/GenBank/DDBJ databases">
        <title>Draft genome sequence of the griseofulvin-producing fungus Xylaria cubensis strain G536.</title>
        <authorList>
            <person name="Mead M.E."/>
            <person name="Raja H.A."/>
            <person name="Steenwyk J.L."/>
            <person name="Knowles S.L."/>
            <person name="Oberlies N.H."/>
            <person name="Rokas A."/>
        </authorList>
    </citation>
    <scope>NUCLEOTIDE SEQUENCE [LARGE SCALE GENOMIC DNA]</scope>
    <source>
        <strain evidence="12">G536</strain>
    </source>
</reference>